<evidence type="ECO:0000256" key="1">
    <source>
        <dbReference type="ARBA" id="ARBA00022729"/>
    </source>
</evidence>
<dbReference type="OrthoDB" id="9945899at2759"/>
<comment type="subunit">
    <text evidence="4">Heterodimer with IL12A; disulfide-linked. The heterodimer is known as interleukin IL-12.</text>
</comment>
<keyword evidence="4" id="KW-0964">Secreted</keyword>
<dbReference type="PRINTS" id="PR01928">
    <property type="entry name" value="INTRLEUKN12B"/>
</dbReference>
<dbReference type="InterPro" id="IPR036116">
    <property type="entry name" value="FN3_sf"/>
</dbReference>
<name>A0A2I4BHG9_AUSLI</name>
<dbReference type="Gene3D" id="2.60.40.10">
    <property type="entry name" value="Immunoglobulins"/>
    <property type="match status" value="3"/>
</dbReference>
<dbReference type="InterPro" id="IPR013783">
    <property type="entry name" value="Ig-like_fold"/>
</dbReference>
<feature type="domain" description="Fibronectin type-III" evidence="5">
    <location>
        <begin position="220"/>
        <end position="308"/>
    </location>
</feature>
<dbReference type="AlphaFoldDB" id="A0A2I4BHG9"/>
<dbReference type="GO" id="GO:0005125">
    <property type="term" value="F:cytokine activity"/>
    <property type="evidence" value="ECO:0007669"/>
    <property type="project" value="UniProtKB-KW"/>
</dbReference>
<sequence>MSLSPWLTGLLLISLTGAHGLSHFPENFVIAKRNDNGPVTLTCREASEGTVVWKLNDEDVDFEDLDHYKSDGKNLIVSEIDAPLLGEYSCWTGEEKLSSTFLLQEAEEQKAGDQNDKEQKDSFLSCRAKSYDCDFTCSWNNSHYTAVRLGVGQECATHQESCHWVSSSDVRSEGSQFVLSHTLSPYAEESTKLEVTAEATNSNFYFLSENKKFYLRDIVVPDSPHIVRCQEVDQELNVTIDPPSSWSTPHSFFSLEHEIEYVFRDDGSKRRSLSTLIPRGISKLRVRSRDSVVLSPWSQWTPWKNVTH</sequence>
<dbReference type="RefSeq" id="XP_013867168.1">
    <property type="nucleotide sequence ID" value="XM_014011714.1"/>
</dbReference>
<reference evidence="7" key="1">
    <citation type="submission" date="2025-08" db="UniProtKB">
        <authorList>
            <consortium name="RefSeq"/>
        </authorList>
    </citation>
    <scope>IDENTIFICATION</scope>
    <source>
        <strain evidence="7">Quisiro</strain>
        <tissue evidence="7">Liver</tissue>
    </source>
</reference>
<keyword evidence="4" id="KW-0393">Immunoglobulin domain</keyword>
<keyword evidence="2" id="KW-1015">Disulfide bond</keyword>
<evidence type="ECO:0000256" key="4">
    <source>
        <dbReference type="RuleBase" id="RU281113"/>
    </source>
</evidence>
<evidence type="ECO:0000256" key="3">
    <source>
        <dbReference type="ARBA" id="ARBA00023180"/>
    </source>
</evidence>
<evidence type="ECO:0000313" key="6">
    <source>
        <dbReference type="Proteomes" id="UP000192220"/>
    </source>
</evidence>
<dbReference type="Pfam" id="PF10420">
    <property type="entry name" value="IL12p40_C"/>
    <property type="match status" value="1"/>
</dbReference>
<feature type="signal peptide" evidence="4">
    <location>
        <begin position="1"/>
        <end position="18"/>
    </location>
</feature>
<dbReference type="Proteomes" id="UP000192220">
    <property type="component" value="Unplaced"/>
</dbReference>
<comment type="subcellular location">
    <subcellularLocation>
        <location evidence="4">Secreted</location>
    </subcellularLocation>
</comment>
<gene>
    <name evidence="7" type="primary">il12b2</name>
    <name evidence="4" type="synonym">IL12B</name>
</gene>
<keyword evidence="4" id="KW-0202">Cytokine</keyword>
<keyword evidence="1 4" id="KW-0732">Signal</keyword>
<dbReference type="PANTHER" id="PTHR48485">
    <property type="entry name" value="INTERLEUKIN-12 SUBUNIT BETA-RELATED"/>
    <property type="match status" value="1"/>
</dbReference>
<dbReference type="GO" id="GO:0004896">
    <property type="term" value="F:cytokine receptor activity"/>
    <property type="evidence" value="ECO:0007669"/>
    <property type="project" value="UniProtKB-UniRule"/>
</dbReference>
<proteinExistence type="inferred from homology"/>
<dbReference type="InterPro" id="IPR019482">
    <property type="entry name" value="IL-12_beta_cen-dom"/>
</dbReference>
<keyword evidence="3 4" id="KW-0325">Glycoprotein</keyword>
<dbReference type="PROSITE" id="PS50853">
    <property type="entry name" value="FN3"/>
    <property type="match status" value="1"/>
</dbReference>
<evidence type="ECO:0000313" key="7">
    <source>
        <dbReference type="RefSeq" id="XP_013867168.1"/>
    </source>
</evidence>
<dbReference type="SUPFAM" id="SSF49265">
    <property type="entry name" value="Fibronectin type III"/>
    <property type="match status" value="2"/>
</dbReference>
<evidence type="ECO:0000259" key="5">
    <source>
        <dbReference type="PROSITE" id="PS50853"/>
    </source>
</evidence>
<feature type="chain" id="PRO_5013984926" description="Interleukin-12 subunit beta" evidence="4">
    <location>
        <begin position="19"/>
        <end position="308"/>
    </location>
</feature>
<dbReference type="InterPro" id="IPR015528">
    <property type="entry name" value="IL-12_beta"/>
</dbReference>
<dbReference type="STRING" id="52670.A0A2I4BHG9"/>
<dbReference type="InterPro" id="IPR050676">
    <property type="entry name" value="IL-12"/>
</dbReference>
<accession>A0A2I4BHG9</accession>
<dbReference type="InterPro" id="IPR003961">
    <property type="entry name" value="FN3_dom"/>
</dbReference>
<protein>
    <recommendedName>
        <fullName evidence="4">Interleukin-12 subunit beta</fullName>
        <shortName evidence="4">IL-12B</shortName>
    </recommendedName>
    <alternativeName>
        <fullName evidence="4">Cytotoxic lymphocyte maturation factor 40 kDa subunit</fullName>
    </alternativeName>
    <alternativeName>
        <fullName evidence="4">IL-12 subunit p40</fullName>
    </alternativeName>
</protein>
<organism evidence="6 7">
    <name type="scientific">Austrofundulus limnaeus</name>
    <name type="common">Annual killifish</name>
    <dbReference type="NCBI Taxonomy" id="52670"/>
    <lineage>
        <taxon>Eukaryota</taxon>
        <taxon>Metazoa</taxon>
        <taxon>Chordata</taxon>
        <taxon>Craniata</taxon>
        <taxon>Vertebrata</taxon>
        <taxon>Euteleostomi</taxon>
        <taxon>Actinopterygii</taxon>
        <taxon>Neopterygii</taxon>
        <taxon>Teleostei</taxon>
        <taxon>Neoteleostei</taxon>
        <taxon>Acanthomorphata</taxon>
        <taxon>Ovalentaria</taxon>
        <taxon>Atherinomorphae</taxon>
        <taxon>Cyprinodontiformes</taxon>
        <taxon>Rivulidae</taxon>
        <taxon>Austrofundulus</taxon>
    </lineage>
</organism>
<comment type="similarity">
    <text evidence="4">Belongs to the IL-12B family.</text>
</comment>
<dbReference type="GO" id="GO:0005615">
    <property type="term" value="C:extracellular space"/>
    <property type="evidence" value="ECO:0007669"/>
    <property type="project" value="UniProtKB-KW"/>
</dbReference>
<keyword evidence="6" id="KW-1185">Reference proteome</keyword>
<evidence type="ECO:0000256" key="2">
    <source>
        <dbReference type="ARBA" id="ARBA00023157"/>
    </source>
</evidence>
<dbReference type="CTD" id="100001799"/>
<dbReference type="PANTHER" id="PTHR48485:SF3">
    <property type="entry name" value="INTERLEUKIN-12 SUBUNIT BETA"/>
    <property type="match status" value="1"/>
</dbReference>
<dbReference type="InParanoid" id="A0A2I4BHG9"/>
<dbReference type="KEGG" id="alim:106519869"/>